<evidence type="ECO:0000256" key="4">
    <source>
        <dbReference type="ARBA" id="ARBA00023136"/>
    </source>
</evidence>
<dbReference type="Proteomes" id="UP000600220">
    <property type="component" value="Unassembled WGS sequence"/>
</dbReference>
<gene>
    <name evidence="5" type="ORF">EGV54_04630</name>
</gene>
<evidence type="ECO:0000256" key="2">
    <source>
        <dbReference type="ARBA" id="ARBA00022692"/>
    </source>
</evidence>
<keyword evidence="6" id="KW-1185">Reference proteome</keyword>
<dbReference type="RefSeq" id="WP_065354370.1">
    <property type="nucleotide sequence ID" value="NZ_CAJESP010000003.1"/>
</dbReference>
<sequence length="106" mass="11907">MDTKMIIRTALFLYAAINQILLTRGYNPLPFVEGDVEQAINLIIGAYASFEIWRKNNNYTPEAKRAQAKLNKYKAEKKYAKATGGTLSVIKDQPLGADIDIREGNK</sequence>
<protein>
    <submittedName>
        <fullName evidence="5">Phage holin</fullName>
    </submittedName>
</protein>
<comment type="subcellular location">
    <subcellularLocation>
        <location evidence="1">Membrane</location>
    </subcellularLocation>
</comment>
<accession>A0A8H9BY38</accession>
<proteinExistence type="predicted"/>
<keyword evidence="4" id="KW-0472">Membrane</keyword>
<dbReference type="Pfam" id="PF04688">
    <property type="entry name" value="Holin_SPP1"/>
    <property type="match status" value="1"/>
</dbReference>
<evidence type="ECO:0000313" key="6">
    <source>
        <dbReference type="Proteomes" id="UP000600220"/>
    </source>
</evidence>
<name>A0A8H9BY38_STAPS</name>
<evidence type="ECO:0000313" key="5">
    <source>
        <dbReference type="EMBL" id="EGQ4384377.1"/>
    </source>
</evidence>
<dbReference type="GO" id="GO:0016020">
    <property type="term" value="C:membrane"/>
    <property type="evidence" value="ECO:0007669"/>
    <property type="project" value="UniProtKB-SubCell"/>
</dbReference>
<evidence type="ECO:0000256" key="3">
    <source>
        <dbReference type="ARBA" id="ARBA00022989"/>
    </source>
</evidence>
<organism evidence="5 6">
    <name type="scientific">Staphylococcus pseudintermedius</name>
    <dbReference type="NCBI Taxonomy" id="283734"/>
    <lineage>
        <taxon>Bacteria</taxon>
        <taxon>Bacillati</taxon>
        <taxon>Bacillota</taxon>
        <taxon>Bacilli</taxon>
        <taxon>Bacillales</taxon>
        <taxon>Staphylococcaceae</taxon>
        <taxon>Staphylococcus</taxon>
        <taxon>Staphylococcus intermedius group</taxon>
    </lineage>
</organism>
<dbReference type="NCBIfam" id="TIGR01592">
    <property type="entry name" value="holin_SPP1"/>
    <property type="match status" value="1"/>
</dbReference>
<evidence type="ECO:0000256" key="1">
    <source>
        <dbReference type="ARBA" id="ARBA00004370"/>
    </source>
</evidence>
<keyword evidence="2" id="KW-0812">Transmembrane</keyword>
<dbReference type="AlphaFoldDB" id="A0A8H9BY38"/>
<comment type="caution">
    <text evidence="5">The sequence shown here is derived from an EMBL/GenBank/DDBJ whole genome shotgun (WGS) entry which is preliminary data.</text>
</comment>
<reference evidence="5 6" key="1">
    <citation type="submission" date="2018-11" db="EMBL/GenBank/DDBJ databases">
        <authorList>
            <consortium name="Veterinary Laboratory Investigation and Response Network"/>
        </authorList>
    </citation>
    <scope>NUCLEOTIDE SEQUENCE [LARGE SCALE GENOMIC DNA]</scope>
    <source>
        <strain evidence="5 6">SPSE-18-VL-LA-PA-Ryan-0021</strain>
    </source>
</reference>
<dbReference type="EMBL" id="AAXKXX010000004">
    <property type="protein sequence ID" value="EGQ4384377.1"/>
    <property type="molecule type" value="Genomic_DNA"/>
</dbReference>
<dbReference type="InterPro" id="IPR006479">
    <property type="entry name" value="Holin"/>
</dbReference>
<keyword evidence="3" id="KW-1133">Transmembrane helix</keyword>